<dbReference type="STRING" id="1121421.SAMN02745123_00957"/>
<accession>A0A1M6QC83</accession>
<dbReference type="Gene3D" id="3.30.1490.20">
    <property type="entry name" value="ATP-grasp fold, A domain"/>
    <property type="match status" value="1"/>
</dbReference>
<dbReference type="PANTHER" id="PTHR43615">
    <property type="entry name" value="PHOSPHOENOLPYRUVATE SYNTHASE-RELATED"/>
    <property type="match status" value="1"/>
</dbReference>
<dbReference type="RefSeq" id="WP_072911331.1">
    <property type="nucleotide sequence ID" value="NZ_FRAR01000008.1"/>
</dbReference>
<organism evidence="3 4">
    <name type="scientific">Desulforamulus aeronauticus DSM 10349</name>
    <dbReference type="NCBI Taxonomy" id="1121421"/>
    <lineage>
        <taxon>Bacteria</taxon>
        <taxon>Bacillati</taxon>
        <taxon>Bacillota</taxon>
        <taxon>Clostridia</taxon>
        <taxon>Eubacteriales</taxon>
        <taxon>Peptococcaceae</taxon>
        <taxon>Desulforamulus</taxon>
    </lineage>
</organism>
<evidence type="ECO:0000259" key="1">
    <source>
        <dbReference type="Pfam" id="PF00391"/>
    </source>
</evidence>
<sequence>MEKSCGSFFFSWSEAFNAGAGGAGGKGWNLGRLARYGFTIPQGGVVSAEAYHRFIQGNNLSEVLETISRDVTIANVLEKETEEKLFLLREKIKVGRILPPIQEELICKLKNMGIFEKPLAVRSSATAEDTSGATFAGIHESFLNVQGIENVLSAIKDCYASLWTPRAVAYRRKMNIRDDEVIPAVVIMEMVEAMAAGVGFTCDPRTGREDVLVINANFGLGESVVSGAVEPDEYILDPMIGIKKRIGRKQGKTMAKKTGGTEFVDSAGASAGQVLTDEMIGKLGLLLQRVYEVLGDGEQHQDIEWVFDGKEFILVQARPVTVLPRYTFEGIKNQPDIWSNANFRDGIPMVQSTLNWSVTKKSLNMLLDAPLKAIGYPIPSGIQHVRLYQGRAYFNLSIQQWQIYDSFGFPPKLVNQAYGGHQPEIDINEKKSFFGIKESKRLKYLLKAMFVGQKIRKSATKSFDRIKDFAETLLKEDLTCLTEKDLLKKHSDIENLFIEFVPVFMFCSSAPVYPPEKILGKYFPGKGKAVANALMAGGGDITSAQHGYRLIELAEIAREDIAARRFFSSQTFEPLLWERELPEESVFKQSLRNFLAEYGHRGVYEMDIINPRWREDPSYLLNIIKSTMETADLHKVKKKQQARADEAWQEVRQRLPLHQRILVKNLVNKALQAAGLREMAKFVLAHIFESERIIFQEIGRRLADRKILSEPSDIFHCTLNEVISILQGAWDGRNLAIIVTERQAKRNEMELLLPPDLIIGESPQFVETVTYNSEKELTGLGVAAGKASGEAKLIFHPNEGEKLLVGDVLVAPSTDPGWTPLFLKASAIVMETGGFLSHGSIVAREYGIPAVVNIPGVMKILKGSQLITVDGDAGKIYL</sequence>
<keyword evidence="3" id="KW-0808">Transferase</keyword>
<keyword evidence="4" id="KW-1185">Reference proteome</keyword>
<dbReference type="EMBL" id="FRAR01000008">
    <property type="protein sequence ID" value="SHK17778.1"/>
    <property type="molecule type" value="Genomic_DNA"/>
</dbReference>
<dbReference type="GO" id="GO:0005524">
    <property type="term" value="F:ATP binding"/>
    <property type="evidence" value="ECO:0007669"/>
    <property type="project" value="InterPro"/>
</dbReference>
<dbReference type="Pfam" id="PF00391">
    <property type="entry name" value="PEP-utilizers"/>
    <property type="match status" value="1"/>
</dbReference>
<dbReference type="SUPFAM" id="SSF56059">
    <property type="entry name" value="Glutathione synthetase ATP-binding domain-like"/>
    <property type="match status" value="1"/>
</dbReference>
<feature type="domain" description="PEP-utilising enzyme mobile" evidence="1">
    <location>
        <begin position="806"/>
        <end position="874"/>
    </location>
</feature>
<keyword evidence="3" id="KW-0418">Kinase</keyword>
<evidence type="ECO:0000259" key="2">
    <source>
        <dbReference type="Pfam" id="PF01326"/>
    </source>
</evidence>
<protein>
    <submittedName>
        <fullName evidence="3">Pyruvate, water dikinase</fullName>
    </submittedName>
</protein>
<evidence type="ECO:0000313" key="3">
    <source>
        <dbReference type="EMBL" id="SHK17778.1"/>
    </source>
</evidence>
<keyword evidence="3" id="KW-0670">Pyruvate</keyword>
<dbReference type="SUPFAM" id="SSF52009">
    <property type="entry name" value="Phosphohistidine domain"/>
    <property type="match status" value="1"/>
</dbReference>
<evidence type="ECO:0000313" key="4">
    <source>
        <dbReference type="Proteomes" id="UP000183997"/>
    </source>
</evidence>
<dbReference type="InterPro" id="IPR013815">
    <property type="entry name" value="ATP_grasp_subdomain_1"/>
</dbReference>
<gene>
    <name evidence="3" type="ORF">SAMN02745123_00957</name>
</gene>
<reference evidence="4" key="1">
    <citation type="submission" date="2016-11" db="EMBL/GenBank/DDBJ databases">
        <authorList>
            <person name="Varghese N."/>
            <person name="Submissions S."/>
        </authorList>
    </citation>
    <scope>NUCLEOTIDE SEQUENCE [LARGE SCALE GENOMIC DNA]</scope>
    <source>
        <strain evidence="4">DSM 10349</strain>
    </source>
</reference>
<dbReference type="PANTHER" id="PTHR43615:SF1">
    <property type="entry name" value="PPDK_N DOMAIN-CONTAINING PROTEIN"/>
    <property type="match status" value="1"/>
</dbReference>
<dbReference type="Proteomes" id="UP000183997">
    <property type="component" value="Unassembled WGS sequence"/>
</dbReference>
<proteinExistence type="predicted"/>
<dbReference type="Gene3D" id="3.50.30.10">
    <property type="entry name" value="Phosphohistidine domain"/>
    <property type="match status" value="1"/>
</dbReference>
<name>A0A1M6QC83_9FIRM</name>
<dbReference type="OrthoDB" id="9765468at2"/>
<dbReference type="InterPro" id="IPR002192">
    <property type="entry name" value="PPDK_AMP/ATP-bd"/>
</dbReference>
<dbReference type="InterPro" id="IPR036637">
    <property type="entry name" value="Phosphohistidine_dom_sf"/>
</dbReference>
<feature type="domain" description="Pyruvate phosphate dikinase AMP/ATP-binding" evidence="2">
    <location>
        <begin position="23"/>
        <end position="325"/>
    </location>
</feature>
<dbReference type="GO" id="GO:0016301">
    <property type="term" value="F:kinase activity"/>
    <property type="evidence" value="ECO:0007669"/>
    <property type="project" value="UniProtKB-KW"/>
</dbReference>
<dbReference type="InterPro" id="IPR051549">
    <property type="entry name" value="PEP_Utilizing_Enz"/>
</dbReference>
<dbReference type="Pfam" id="PF01326">
    <property type="entry name" value="PPDK_N"/>
    <property type="match status" value="1"/>
</dbReference>
<dbReference type="Gene3D" id="3.30.470.20">
    <property type="entry name" value="ATP-grasp fold, B domain"/>
    <property type="match status" value="1"/>
</dbReference>
<dbReference type="AlphaFoldDB" id="A0A1M6QC83"/>
<dbReference type="InterPro" id="IPR008279">
    <property type="entry name" value="PEP-util_enz_mobile_dom"/>
</dbReference>